<dbReference type="OrthoDB" id="5458135at2"/>
<gene>
    <name evidence="9" type="ORF">CRU91_11200</name>
</gene>
<dbReference type="InterPro" id="IPR002716">
    <property type="entry name" value="PIN_dom"/>
</dbReference>
<dbReference type="GO" id="GO:0004518">
    <property type="term" value="F:nuclease activity"/>
    <property type="evidence" value="ECO:0007669"/>
    <property type="project" value="UniProtKB-KW"/>
</dbReference>
<dbReference type="RefSeq" id="WP_113895310.1">
    <property type="nucleotide sequence ID" value="NZ_JANJGA010000023.1"/>
</dbReference>
<dbReference type="GO" id="GO:0016787">
    <property type="term" value="F:hydrolase activity"/>
    <property type="evidence" value="ECO:0007669"/>
    <property type="project" value="UniProtKB-KW"/>
</dbReference>
<evidence type="ECO:0000259" key="8">
    <source>
        <dbReference type="Pfam" id="PF01850"/>
    </source>
</evidence>
<dbReference type="GO" id="GO:0046872">
    <property type="term" value="F:metal ion binding"/>
    <property type="evidence" value="ECO:0007669"/>
    <property type="project" value="UniProtKB-KW"/>
</dbReference>
<accession>A0A366MRD3</accession>
<name>A0A366MRD3_9BACT</name>
<dbReference type="CDD" id="cd18746">
    <property type="entry name" value="PIN_VapC4-5_FitB-like"/>
    <property type="match status" value="1"/>
</dbReference>
<evidence type="ECO:0000313" key="9">
    <source>
        <dbReference type="EMBL" id="RBQ28049.1"/>
    </source>
</evidence>
<protein>
    <submittedName>
        <fullName evidence="9">VapC toxin family PIN domain ribonuclease</fullName>
    </submittedName>
</protein>
<dbReference type="SUPFAM" id="SSF88723">
    <property type="entry name" value="PIN domain-like"/>
    <property type="match status" value="1"/>
</dbReference>
<dbReference type="Gene3D" id="3.40.50.1010">
    <property type="entry name" value="5'-nuclease"/>
    <property type="match status" value="1"/>
</dbReference>
<evidence type="ECO:0000256" key="6">
    <source>
        <dbReference type="ARBA" id="ARBA00022842"/>
    </source>
</evidence>
<evidence type="ECO:0000256" key="5">
    <source>
        <dbReference type="ARBA" id="ARBA00022801"/>
    </source>
</evidence>
<evidence type="ECO:0000313" key="10">
    <source>
        <dbReference type="Proteomes" id="UP000252669"/>
    </source>
</evidence>
<proteinExistence type="inferred from homology"/>
<keyword evidence="2" id="KW-1277">Toxin-antitoxin system</keyword>
<dbReference type="PANTHER" id="PTHR33653:SF1">
    <property type="entry name" value="RIBONUCLEASE VAPC2"/>
    <property type="match status" value="1"/>
</dbReference>
<evidence type="ECO:0000256" key="1">
    <source>
        <dbReference type="ARBA" id="ARBA00001946"/>
    </source>
</evidence>
<keyword evidence="3" id="KW-0540">Nuclease</keyword>
<dbReference type="PANTHER" id="PTHR33653">
    <property type="entry name" value="RIBONUCLEASE VAPC2"/>
    <property type="match status" value="1"/>
</dbReference>
<organism evidence="9 10">
    <name type="scientific">Aliarcobacter vitoriensis</name>
    <dbReference type="NCBI Taxonomy" id="2011099"/>
    <lineage>
        <taxon>Bacteria</taxon>
        <taxon>Pseudomonadati</taxon>
        <taxon>Campylobacterota</taxon>
        <taxon>Epsilonproteobacteria</taxon>
        <taxon>Campylobacterales</taxon>
        <taxon>Arcobacteraceae</taxon>
        <taxon>Aliarcobacter</taxon>
    </lineage>
</organism>
<evidence type="ECO:0000256" key="3">
    <source>
        <dbReference type="ARBA" id="ARBA00022722"/>
    </source>
</evidence>
<keyword evidence="5" id="KW-0378">Hydrolase</keyword>
<comment type="similarity">
    <text evidence="7">Belongs to the PINc/VapC protein family.</text>
</comment>
<reference evidence="9 10" key="1">
    <citation type="submission" date="2017-10" db="EMBL/GenBank/DDBJ databases">
        <title>Genomics of the genus Arcobacter.</title>
        <authorList>
            <person name="Perez-Cataluna A."/>
            <person name="Figueras M.J."/>
        </authorList>
    </citation>
    <scope>NUCLEOTIDE SEQUENCE [LARGE SCALE GENOMIC DNA]</scope>
    <source>
        <strain evidence="9 10">CECT 9230</strain>
    </source>
</reference>
<dbReference type="Pfam" id="PF01850">
    <property type="entry name" value="PIN"/>
    <property type="match status" value="1"/>
</dbReference>
<evidence type="ECO:0000256" key="7">
    <source>
        <dbReference type="ARBA" id="ARBA00038093"/>
    </source>
</evidence>
<comment type="cofactor">
    <cofactor evidence="1">
        <name>Mg(2+)</name>
        <dbReference type="ChEBI" id="CHEBI:18420"/>
    </cofactor>
</comment>
<sequence length="139" mass="16077">MRYLLDTNIISELISKQPNQNVVQFLSSIDKEDIYLSVITIGEIKSGIENLKNLDKKENLSKWLEQDLLIRFQNKILNIDTNIMLIWGEINHKLKNIGKPLPIMDSLIASICICHNITLVTRNEKDFQNIELTVINPFN</sequence>
<dbReference type="EMBL" id="PDKB01000025">
    <property type="protein sequence ID" value="RBQ28049.1"/>
    <property type="molecule type" value="Genomic_DNA"/>
</dbReference>
<comment type="caution">
    <text evidence="9">The sequence shown here is derived from an EMBL/GenBank/DDBJ whole genome shotgun (WGS) entry which is preliminary data.</text>
</comment>
<dbReference type="Proteomes" id="UP000252669">
    <property type="component" value="Unassembled WGS sequence"/>
</dbReference>
<keyword evidence="6" id="KW-0460">Magnesium</keyword>
<feature type="domain" description="PIN" evidence="8">
    <location>
        <begin position="3"/>
        <end position="130"/>
    </location>
</feature>
<dbReference type="AlphaFoldDB" id="A0A366MRD3"/>
<dbReference type="InterPro" id="IPR050556">
    <property type="entry name" value="Type_II_TA_system_RNase"/>
</dbReference>
<keyword evidence="4" id="KW-0479">Metal-binding</keyword>
<evidence type="ECO:0000256" key="4">
    <source>
        <dbReference type="ARBA" id="ARBA00022723"/>
    </source>
</evidence>
<keyword evidence="10" id="KW-1185">Reference proteome</keyword>
<dbReference type="InterPro" id="IPR029060">
    <property type="entry name" value="PIN-like_dom_sf"/>
</dbReference>
<evidence type="ECO:0000256" key="2">
    <source>
        <dbReference type="ARBA" id="ARBA00022649"/>
    </source>
</evidence>